<name>A0A5P2G8H3_9BACT</name>
<dbReference type="Proteomes" id="UP000292424">
    <property type="component" value="Chromosome"/>
</dbReference>
<dbReference type="KEGG" id="arac:E0W69_003780"/>
<evidence type="ECO:0000259" key="1">
    <source>
        <dbReference type="PROSITE" id="PS51186"/>
    </source>
</evidence>
<dbReference type="InterPro" id="IPR016181">
    <property type="entry name" value="Acyl_CoA_acyltransferase"/>
</dbReference>
<organism evidence="2 3">
    <name type="scientific">Rhizosphaericola mali</name>
    <dbReference type="NCBI Taxonomy" id="2545455"/>
    <lineage>
        <taxon>Bacteria</taxon>
        <taxon>Pseudomonadati</taxon>
        <taxon>Bacteroidota</taxon>
        <taxon>Chitinophagia</taxon>
        <taxon>Chitinophagales</taxon>
        <taxon>Chitinophagaceae</taxon>
        <taxon>Rhizosphaericola</taxon>
    </lineage>
</organism>
<proteinExistence type="predicted"/>
<accession>A0A5P2G8H3</accession>
<keyword evidence="2" id="KW-0808">Transferase</keyword>
<dbReference type="Gene3D" id="3.40.630.30">
    <property type="match status" value="1"/>
</dbReference>
<dbReference type="OrthoDB" id="5109343at2"/>
<evidence type="ECO:0000313" key="2">
    <source>
        <dbReference type="EMBL" id="QES87821.1"/>
    </source>
</evidence>
<protein>
    <submittedName>
        <fullName evidence="2">GNAT family N-acetyltransferase</fullName>
    </submittedName>
</protein>
<keyword evidence="3" id="KW-1185">Reference proteome</keyword>
<reference evidence="2 3" key="1">
    <citation type="submission" date="2019-09" db="EMBL/GenBank/DDBJ databases">
        <title>Complete genome sequence of Arachidicoccus sp. B3-10 isolated from apple orchard soil.</title>
        <authorList>
            <person name="Kim H.S."/>
            <person name="Han K.-I."/>
            <person name="Suh M.K."/>
            <person name="Lee K.C."/>
            <person name="Eom M.K."/>
            <person name="Kim J.-S."/>
            <person name="Kang S.W."/>
            <person name="Sin Y."/>
            <person name="Lee J.-S."/>
        </authorList>
    </citation>
    <scope>NUCLEOTIDE SEQUENCE [LARGE SCALE GENOMIC DNA]</scope>
    <source>
        <strain evidence="2 3">B3-10</strain>
    </source>
</reference>
<dbReference type="RefSeq" id="WP_131328708.1">
    <property type="nucleotide sequence ID" value="NZ_CP044016.1"/>
</dbReference>
<gene>
    <name evidence="2" type="ORF">E0W69_003780</name>
</gene>
<evidence type="ECO:0000313" key="3">
    <source>
        <dbReference type="Proteomes" id="UP000292424"/>
    </source>
</evidence>
<dbReference type="InterPro" id="IPR000182">
    <property type="entry name" value="GNAT_dom"/>
</dbReference>
<dbReference type="AlphaFoldDB" id="A0A5P2G8H3"/>
<dbReference type="EMBL" id="CP044016">
    <property type="protein sequence ID" value="QES87821.1"/>
    <property type="molecule type" value="Genomic_DNA"/>
</dbReference>
<dbReference type="PROSITE" id="PS51186">
    <property type="entry name" value="GNAT"/>
    <property type="match status" value="1"/>
</dbReference>
<dbReference type="GO" id="GO:0016747">
    <property type="term" value="F:acyltransferase activity, transferring groups other than amino-acyl groups"/>
    <property type="evidence" value="ECO:0007669"/>
    <property type="project" value="InterPro"/>
</dbReference>
<feature type="domain" description="N-acetyltransferase" evidence="1">
    <location>
        <begin position="3"/>
        <end position="187"/>
    </location>
</feature>
<sequence length="187" mass="21590">MEYILKSVTEKDEHYLYDILELQQDNLPKNISSEEKSKEGFVTVEHSFETISQLAKNLPQFVAVDPYDKVVGYVLAMDENTKSIIPVLQPMFNLFNSLQYNEIQLSTQKIVVCGQACIGKEFRGIGLVGQLYNFMRATLDNQFECCVTEIATSNIRSRSAHKKVGFEEIHSFNDGKEDWEVVYWNWK</sequence>
<dbReference type="SUPFAM" id="SSF55729">
    <property type="entry name" value="Acyl-CoA N-acyltransferases (Nat)"/>
    <property type="match status" value="1"/>
</dbReference>